<comment type="catalytic activity">
    <reaction evidence="2">
        <text>5-(methylsulfanyl)-alpha-D-ribose 1-phosphate = 5-(methylsulfanyl)-D-ribulose 1-phosphate</text>
        <dbReference type="Rhea" id="RHEA:19989"/>
        <dbReference type="ChEBI" id="CHEBI:58533"/>
        <dbReference type="ChEBI" id="CHEBI:58548"/>
        <dbReference type="EC" id="5.3.1.23"/>
    </reaction>
</comment>
<dbReference type="Gene3D" id="1.20.120.420">
    <property type="entry name" value="translation initiation factor eif-2b, domain 1"/>
    <property type="match status" value="1"/>
</dbReference>
<evidence type="ECO:0000313" key="3">
    <source>
        <dbReference type="EMBL" id="TCO56832.1"/>
    </source>
</evidence>
<reference evidence="3 4" key="1">
    <citation type="submission" date="2019-03" db="EMBL/GenBank/DDBJ databases">
        <title>Genomic Encyclopedia of Type Strains, Phase IV (KMG-IV): sequencing the most valuable type-strain genomes for metagenomic binning, comparative biology and taxonomic classification.</title>
        <authorList>
            <person name="Goeker M."/>
        </authorList>
    </citation>
    <scope>NUCLEOTIDE SEQUENCE [LARGE SCALE GENOMIC DNA]</scope>
    <source>
        <strain evidence="3 4">DSM 45934</strain>
    </source>
</reference>
<keyword evidence="2" id="KW-0028">Amino-acid biosynthesis</keyword>
<name>A0A4R2JF35_9PSEU</name>
<feature type="site" description="Transition state stabilizer" evidence="2">
    <location>
        <position position="162"/>
    </location>
</feature>
<dbReference type="UniPathway" id="UPA00904">
    <property type="reaction ID" value="UER00874"/>
</dbReference>
<comment type="similarity">
    <text evidence="2">Belongs to the EIF-2B alpha/beta/delta subunits family. MtnA subfamily.</text>
</comment>
<dbReference type="InterPro" id="IPR027363">
    <property type="entry name" value="M1Pi_N"/>
</dbReference>
<evidence type="ECO:0000256" key="2">
    <source>
        <dbReference type="HAMAP-Rule" id="MF_01678"/>
    </source>
</evidence>
<feature type="binding site" evidence="2">
    <location>
        <begin position="252"/>
        <end position="253"/>
    </location>
    <ligand>
        <name>substrate</name>
    </ligand>
</feature>
<dbReference type="InterPro" id="IPR037171">
    <property type="entry name" value="NagB/RpiA_transferase-like"/>
</dbReference>
<dbReference type="InterPro" id="IPR000649">
    <property type="entry name" value="IF-2B-related"/>
</dbReference>
<comment type="function">
    <text evidence="2">Catalyzes the interconversion of methylthioribose-1-phosphate (MTR-1-P) into methylthioribulose-1-phosphate (MTRu-1-P).</text>
</comment>
<comment type="pathway">
    <text evidence="2">Amino-acid biosynthesis; L-methionine biosynthesis via salvage pathway; L-methionine from S-methyl-5-thio-alpha-D-ribose 1-phosphate: step 1/6.</text>
</comment>
<dbReference type="InterPro" id="IPR042529">
    <property type="entry name" value="IF_2B-like_C"/>
</dbReference>
<organism evidence="3 4">
    <name type="scientific">Actinocrispum wychmicini</name>
    <dbReference type="NCBI Taxonomy" id="1213861"/>
    <lineage>
        <taxon>Bacteria</taxon>
        <taxon>Bacillati</taxon>
        <taxon>Actinomycetota</taxon>
        <taxon>Actinomycetes</taxon>
        <taxon>Pseudonocardiales</taxon>
        <taxon>Pseudonocardiaceae</taxon>
        <taxon>Actinocrispum</taxon>
    </lineage>
</organism>
<feature type="binding site" evidence="2">
    <location>
        <position position="98"/>
    </location>
    <ligand>
        <name>substrate</name>
    </ligand>
</feature>
<dbReference type="GO" id="GO:0019509">
    <property type="term" value="P:L-methionine salvage from methylthioadenosine"/>
    <property type="evidence" value="ECO:0007669"/>
    <property type="project" value="UniProtKB-UniRule"/>
</dbReference>
<proteinExistence type="inferred from homology"/>
<gene>
    <name evidence="2" type="primary">mtnA</name>
    <name evidence="3" type="ORF">EV192_106307</name>
</gene>
<feature type="binding site" evidence="2">
    <location>
        <position position="201"/>
    </location>
    <ligand>
        <name>substrate</name>
    </ligand>
</feature>
<comment type="caution">
    <text evidence="3">The sequence shown here is derived from an EMBL/GenBank/DDBJ whole genome shotgun (WGS) entry which is preliminary data.</text>
</comment>
<dbReference type="GO" id="GO:0046523">
    <property type="term" value="F:S-methyl-5-thioribose-1-phosphate isomerase activity"/>
    <property type="evidence" value="ECO:0007669"/>
    <property type="project" value="UniProtKB-UniRule"/>
</dbReference>
<dbReference type="PANTHER" id="PTHR43475:SF1">
    <property type="entry name" value="METHYLTHIORIBOSE-1-PHOSPHATE ISOMERASE"/>
    <property type="match status" value="1"/>
</dbReference>
<accession>A0A4R2JF35</accession>
<dbReference type="NCBIfam" id="NF004326">
    <property type="entry name" value="PRK05720.1"/>
    <property type="match status" value="1"/>
</dbReference>
<feature type="binding site" evidence="2">
    <location>
        <begin position="64"/>
        <end position="66"/>
    </location>
    <ligand>
        <name>substrate</name>
    </ligand>
</feature>
<dbReference type="PANTHER" id="PTHR43475">
    <property type="entry name" value="METHYLTHIORIBOSE-1-PHOSPHATE ISOMERASE"/>
    <property type="match status" value="1"/>
</dbReference>
<dbReference type="EC" id="5.3.1.23" evidence="2"/>
<dbReference type="Gene3D" id="3.40.50.10470">
    <property type="entry name" value="Translation initiation factor eif-2b, domain 2"/>
    <property type="match status" value="1"/>
</dbReference>
<protein>
    <recommendedName>
        <fullName evidence="2">Methylthioribose-1-phosphate isomerase</fullName>
        <shortName evidence="2">M1Pi</shortName>
        <shortName evidence="2">MTR-1-P isomerase</shortName>
        <ecNumber evidence="2">5.3.1.23</ecNumber>
    </recommendedName>
    <alternativeName>
        <fullName evidence="2">S-methyl-5-thioribose-1-phosphate isomerase</fullName>
    </alternativeName>
</protein>
<dbReference type="Pfam" id="PF01008">
    <property type="entry name" value="IF-2B"/>
    <property type="match status" value="1"/>
</dbReference>
<sequence>MARTLTTHTDKTGRVGYTWGMRTIDWVDARVVAIDQTRLPGDVVTLSINTVKDLVDAIRRLAIRGAPALGVAGALGVALSAVNGGDVRAEAALLRTARPTAVNLAWGVDRVLAKLEHGVEAVVAEAVFVLEDDVRRNSALGKRGAEWLVERIGPRVNVHTHCNAGALACVEWGTALGVVRALQERNALGRVFLDETRPLLQGSRLTAWELKQMGVEHTVVVDSAGPTVVARGMVDAVVVGADRITANGDVVNKIGTYPLALAAARKGIPFVVAAPESTIDMATPDGDSVHIEIRDAAEIDPPAGTPALNLAFDVTPADLVTAIVTDERIIHGKPLG</sequence>
<evidence type="ECO:0000313" key="4">
    <source>
        <dbReference type="Proteomes" id="UP000295680"/>
    </source>
</evidence>
<dbReference type="SUPFAM" id="SSF100950">
    <property type="entry name" value="NagB/RpiA/CoA transferase-like"/>
    <property type="match status" value="1"/>
</dbReference>
<dbReference type="NCBIfam" id="TIGR00524">
    <property type="entry name" value="eIF-2B_rel"/>
    <property type="match status" value="1"/>
</dbReference>
<keyword evidence="2" id="KW-0486">Methionine biosynthesis</keyword>
<keyword evidence="4" id="KW-1185">Reference proteome</keyword>
<dbReference type="InterPro" id="IPR005251">
    <property type="entry name" value="IF-M1Pi"/>
</dbReference>
<dbReference type="Proteomes" id="UP000295680">
    <property type="component" value="Unassembled WGS sequence"/>
</dbReference>
<keyword evidence="1 2" id="KW-0413">Isomerase</keyword>
<dbReference type="NCBIfam" id="TIGR00512">
    <property type="entry name" value="salvage_mtnA"/>
    <property type="match status" value="1"/>
</dbReference>
<dbReference type="FunFam" id="1.20.120.420:FF:000003">
    <property type="entry name" value="Methylthioribose-1-phosphate isomerase"/>
    <property type="match status" value="1"/>
</dbReference>
<feature type="active site" description="Proton donor" evidence="2">
    <location>
        <position position="242"/>
    </location>
</feature>
<dbReference type="AlphaFoldDB" id="A0A4R2JF35"/>
<evidence type="ECO:0000256" key="1">
    <source>
        <dbReference type="ARBA" id="ARBA00023235"/>
    </source>
</evidence>
<dbReference type="HAMAP" id="MF_01678">
    <property type="entry name" value="Salvage_MtnA"/>
    <property type="match status" value="1"/>
</dbReference>
<dbReference type="EMBL" id="SLWS01000006">
    <property type="protein sequence ID" value="TCO56832.1"/>
    <property type="molecule type" value="Genomic_DNA"/>
</dbReference>
<dbReference type="InterPro" id="IPR011559">
    <property type="entry name" value="Initiation_fac_2B_a/b/d"/>
</dbReference>